<feature type="region of interest" description="Disordered" evidence="6">
    <location>
        <begin position="43"/>
        <end position="75"/>
    </location>
</feature>
<feature type="compositionally biased region" description="Polar residues" evidence="6">
    <location>
        <begin position="298"/>
        <end position="309"/>
    </location>
</feature>
<keyword evidence="8" id="KW-0732">Signal</keyword>
<dbReference type="GO" id="GO:0006508">
    <property type="term" value="P:proteolysis"/>
    <property type="evidence" value="ECO:0007669"/>
    <property type="project" value="UniProtKB-KW"/>
</dbReference>
<feature type="compositionally biased region" description="Polar residues" evidence="6">
    <location>
        <begin position="183"/>
        <end position="194"/>
    </location>
</feature>
<keyword evidence="11" id="KW-1185">Reference proteome</keyword>
<feature type="chain" id="PRO_5039444300" evidence="8">
    <location>
        <begin position="31"/>
        <end position="722"/>
    </location>
</feature>
<dbReference type="PANTHER" id="PTHR43806:SF11">
    <property type="entry name" value="CEREVISIN-RELATED"/>
    <property type="match status" value="1"/>
</dbReference>
<evidence type="ECO:0000256" key="1">
    <source>
        <dbReference type="ARBA" id="ARBA00011073"/>
    </source>
</evidence>
<comment type="similarity">
    <text evidence="1 5">Belongs to the peptidase S8 family.</text>
</comment>
<feature type="domain" description="Peptidase S8/S53" evidence="9">
    <location>
        <begin position="326"/>
        <end position="575"/>
    </location>
</feature>
<feature type="signal peptide" evidence="8">
    <location>
        <begin position="1"/>
        <end position="30"/>
    </location>
</feature>
<dbReference type="PROSITE" id="PS51892">
    <property type="entry name" value="SUBTILASE"/>
    <property type="match status" value="1"/>
</dbReference>
<keyword evidence="3" id="KW-0378">Hydrolase</keyword>
<dbReference type="RefSeq" id="WP_121155012.1">
    <property type="nucleotide sequence ID" value="NZ_RBKT01000001.1"/>
</dbReference>
<dbReference type="EMBL" id="RBKT01000001">
    <property type="protein sequence ID" value="RKR86746.1"/>
    <property type="molecule type" value="Genomic_DNA"/>
</dbReference>
<gene>
    <name evidence="10" type="ORF">BDK92_1011</name>
</gene>
<feature type="region of interest" description="Disordered" evidence="6">
    <location>
        <begin position="162"/>
        <end position="310"/>
    </location>
</feature>
<dbReference type="InterPro" id="IPR015500">
    <property type="entry name" value="Peptidase_S8_subtilisin-rel"/>
</dbReference>
<keyword evidence="7" id="KW-0812">Transmembrane</keyword>
<evidence type="ECO:0000256" key="5">
    <source>
        <dbReference type="PROSITE-ProRule" id="PRU01240"/>
    </source>
</evidence>
<comment type="caution">
    <text evidence="5">Lacks conserved residue(s) required for the propagation of feature annotation.</text>
</comment>
<evidence type="ECO:0000313" key="11">
    <source>
        <dbReference type="Proteomes" id="UP000277671"/>
    </source>
</evidence>
<dbReference type="Gene3D" id="3.40.50.200">
    <property type="entry name" value="Peptidase S8/S53 domain"/>
    <property type="match status" value="1"/>
</dbReference>
<feature type="region of interest" description="Disordered" evidence="6">
    <location>
        <begin position="647"/>
        <end position="722"/>
    </location>
</feature>
<dbReference type="InterPro" id="IPR000209">
    <property type="entry name" value="Peptidase_S8/S53_dom"/>
</dbReference>
<feature type="compositionally biased region" description="Low complexity" evidence="6">
    <location>
        <begin position="206"/>
        <end position="219"/>
    </location>
</feature>
<evidence type="ECO:0000256" key="3">
    <source>
        <dbReference type="ARBA" id="ARBA00022801"/>
    </source>
</evidence>
<comment type="caution">
    <text evidence="10">The sequence shown here is derived from an EMBL/GenBank/DDBJ whole genome shotgun (WGS) entry which is preliminary data.</text>
</comment>
<keyword evidence="2" id="KW-0645">Protease</keyword>
<evidence type="ECO:0000259" key="9">
    <source>
        <dbReference type="Pfam" id="PF00082"/>
    </source>
</evidence>
<protein>
    <submittedName>
        <fullName evidence="10">Subtilase family protein</fullName>
    </submittedName>
</protein>
<reference evidence="10 11" key="1">
    <citation type="submission" date="2018-10" db="EMBL/GenBank/DDBJ databases">
        <title>Sequencing the genomes of 1000 actinobacteria strains.</title>
        <authorList>
            <person name="Klenk H.-P."/>
        </authorList>
    </citation>
    <scope>NUCLEOTIDE SEQUENCE [LARGE SCALE GENOMIC DNA]</scope>
    <source>
        <strain evidence="10 11">DSM 45175</strain>
    </source>
</reference>
<organism evidence="10 11">
    <name type="scientific">Micromonospora pisi</name>
    <dbReference type="NCBI Taxonomy" id="589240"/>
    <lineage>
        <taxon>Bacteria</taxon>
        <taxon>Bacillati</taxon>
        <taxon>Actinomycetota</taxon>
        <taxon>Actinomycetes</taxon>
        <taxon>Micromonosporales</taxon>
        <taxon>Micromonosporaceae</taxon>
        <taxon>Micromonospora</taxon>
    </lineage>
</organism>
<dbReference type="InterPro" id="IPR036852">
    <property type="entry name" value="Peptidase_S8/S53_dom_sf"/>
</dbReference>
<keyword evidence="7" id="KW-0472">Membrane</keyword>
<feature type="compositionally biased region" description="Basic and acidic residues" evidence="6">
    <location>
        <begin position="701"/>
        <end position="711"/>
    </location>
</feature>
<sequence>MTAKVRAWSSVLGCLALLAVLTQTTRSDQAQGAEASPWLVQVATTPSASTPPSASAAPSTSATSGGSAAVPRPTPATAASDEYVKYYPVTTADQGAPKSLTEIAGRLLGTTGRAKEIYHLNVGRTQPDGQALTDSMQLRAGWLLVLPWDAVGEGVRYGLLPTEAPGPETAPSSPPAAAPQGTVPSVASSASPQRPTNAPSAPPSPTATQASGSSANAQPPAVPPAPPTPARPPAAPPASAQPPAVPPASAQPPAVPPAPPASAQPPAVPAAPPASAPAAPPANSTPGKDVKPAPNEQCAVSTPTGTNSGWAHERMAADQAWGRTQGEGVLVAVIDSGVDASLPELSGRVAVGADIPTGSGRGNTDCLGSGTAMASIVAASPAGTAAAPGNQMVGLAPAATILPLRVVHNAPKSEPVDAATAIQVAVSAGAKVVALGAYVDLTNPAVRDAIESALDHDVVVVASAPTVEADVSPQPGLPGLLRVGGVGAEGQPAANYRTAEVDVTAPGIDVASLGVSGSGARASSGSQYAVAFVAGAVTLVRSAFPNLDAAQVVHRIKATADRAGHDDPDPVTGWGMINPNAAVTMVLAEEAKAVGTDGGGGPGPIRVLTIAMVVVIGLAAVAVLARRSSAAAAAAGAAPDVRAVGRAGVPPGAGTPGGDDAAPGAGGLGRAEAVTEPVAPGAGTGLGEPLAVPEPGASGEVDDRGEPRPGRDAAGPRQHPTP</sequence>
<dbReference type="SUPFAM" id="SSF52743">
    <property type="entry name" value="Subtilisin-like"/>
    <property type="match status" value="1"/>
</dbReference>
<evidence type="ECO:0000256" key="6">
    <source>
        <dbReference type="SAM" id="MobiDB-lite"/>
    </source>
</evidence>
<evidence type="ECO:0000256" key="8">
    <source>
        <dbReference type="SAM" id="SignalP"/>
    </source>
</evidence>
<evidence type="ECO:0000313" key="10">
    <source>
        <dbReference type="EMBL" id="RKR86746.1"/>
    </source>
</evidence>
<dbReference type="PANTHER" id="PTHR43806">
    <property type="entry name" value="PEPTIDASE S8"/>
    <property type="match status" value="1"/>
</dbReference>
<evidence type="ECO:0000256" key="7">
    <source>
        <dbReference type="SAM" id="Phobius"/>
    </source>
</evidence>
<feature type="compositionally biased region" description="Pro residues" evidence="6">
    <location>
        <begin position="220"/>
        <end position="280"/>
    </location>
</feature>
<dbReference type="Pfam" id="PF00082">
    <property type="entry name" value="Peptidase_S8"/>
    <property type="match status" value="1"/>
</dbReference>
<name>A0A495JCK9_9ACTN</name>
<dbReference type="GO" id="GO:0004252">
    <property type="term" value="F:serine-type endopeptidase activity"/>
    <property type="evidence" value="ECO:0007669"/>
    <property type="project" value="InterPro"/>
</dbReference>
<evidence type="ECO:0000256" key="4">
    <source>
        <dbReference type="ARBA" id="ARBA00022825"/>
    </source>
</evidence>
<accession>A0A495JCK9</accession>
<dbReference type="OrthoDB" id="8444614at2"/>
<keyword evidence="7" id="KW-1133">Transmembrane helix</keyword>
<keyword evidence="4" id="KW-0720">Serine protease</keyword>
<dbReference type="AlphaFoldDB" id="A0A495JCK9"/>
<dbReference type="CDD" id="cd00306">
    <property type="entry name" value="Peptidases_S8_S53"/>
    <property type="match status" value="1"/>
</dbReference>
<feature type="compositionally biased region" description="Low complexity" evidence="6">
    <location>
        <begin position="647"/>
        <end position="663"/>
    </location>
</feature>
<evidence type="ECO:0000256" key="2">
    <source>
        <dbReference type="ARBA" id="ARBA00022670"/>
    </source>
</evidence>
<dbReference type="InterPro" id="IPR050131">
    <property type="entry name" value="Peptidase_S8_subtilisin-like"/>
</dbReference>
<dbReference type="Proteomes" id="UP000277671">
    <property type="component" value="Unassembled WGS sequence"/>
</dbReference>
<proteinExistence type="inferred from homology"/>
<feature type="transmembrane region" description="Helical" evidence="7">
    <location>
        <begin position="605"/>
        <end position="625"/>
    </location>
</feature>
<dbReference type="PRINTS" id="PR00723">
    <property type="entry name" value="SUBTILISIN"/>
</dbReference>